<dbReference type="SUPFAM" id="SSF47459">
    <property type="entry name" value="HLH, helix-loop-helix DNA-binding domain"/>
    <property type="match status" value="1"/>
</dbReference>
<gene>
    <name evidence="4" type="ORF">NEZAVI_LOCUS7730</name>
</gene>
<dbReference type="Gene3D" id="4.10.280.10">
    <property type="entry name" value="Helix-loop-helix DNA-binding domain"/>
    <property type="match status" value="1"/>
</dbReference>
<reference evidence="4" key="1">
    <citation type="submission" date="2022-01" db="EMBL/GenBank/DDBJ databases">
        <authorList>
            <person name="King R."/>
        </authorList>
    </citation>
    <scope>NUCLEOTIDE SEQUENCE</scope>
</reference>
<accession>A0A9P0H9P3</accession>
<feature type="compositionally biased region" description="Polar residues" evidence="2">
    <location>
        <begin position="131"/>
        <end position="143"/>
    </location>
</feature>
<feature type="domain" description="BHLH" evidence="3">
    <location>
        <begin position="403"/>
        <end position="455"/>
    </location>
</feature>
<dbReference type="AlphaFoldDB" id="A0A9P0H9P3"/>
<dbReference type="FunFam" id="4.10.280.10:FF:000019">
    <property type="entry name" value="Myc proto-oncogene protein"/>
    <property type="match status" value="1"/>
</dbReference>
<feature type="region of interest" description="Disordered" evidence="2">
    <location>
        <begin position="230"/>
        <end position="279"/>
    </location>
</feature>
<dbReference type="PROSITE" id="PS50888">
    <property type="entry name" value="BHLH"/>
    <property type="match status" value="1"/>
</dbReference>
<protein>
    <recommendedName>
        <fullName evidence="3">BHLH domain-containing protein</fullName>
    </recommendedName>
</protein>
<evidence type="ECO:0000256" key="1">
    <source>
        <dbReference type="ARBA" id="ARBA00023125"/>
    </source>
</evidence>
<sequence length="496" mass="56274">MLSGFPNLMSINMPRLSIVPDIPLPMMPIEPLPPQGNQAANFEWDRDLQEWDWSTVSAGLDLEVPPEEFWKKFEELPDLGDNFETLFAEVNGLGNTSPPSGSAMSDVLRNHDCMWAGVCHSKEHKSEEPQKATSSQRAQQSPQSKEKKKTVIVQMSRSLLINNRPLTDNMLLRPDTPQSSESEDEPVAKKTVSPTEVTGQYRRIQSLCPSPEVTSVHFDHNYGNKKLRTDELGVQTPSDSEEEVEEVEEEDEEEEEREIGEEEEEEECDNEDEEVDVEEIDPESLSLLLKNNNNNNNNTQVSPPLRTTVRTIRTPARTLLGQRNAHTLPNNPSKQMQDQIQDEMASAITTSSLISASKAVSRRLNGAIKRKRTTTPAAPARGRRRAAAPKRSRFSNGYLIDTEKRSLHNNMERLRRVDLRNAFEDLRQLVPATADSHKAAKVTILKDATHYVRELHLKDRNCSAQLAALRREQDRLRTTLSQLRRIFAYKNSQQIL</sequence>
<dbReference type="GO" id="GO:0046983">
    <property type="term" value="F:protein dimerization activity"/>
    <property type="evidence" value="ECO:0007669"/>
    <property type="project" value="InterPro"/>
</dbReference>
<feature type="region of interest" description="Disordered" evidence="2">
    <location>
        <begin position="164"/>
        <end position="196"/>
    </location>
</feature>
<evidence type="ECO:0000259" key="3">
    <source>
        <dbReference type="PROSITE" id="PS50888"/>
    </source>
</evidence>
<keyword evidence="5" id="KW-1185">Reference proteome</keyword>
<organism evidence="4 5">
    <name type="scientific">Nezara viridula</name>
    <name type="common">Southern green stink bug</name>
    <name type="synonym">Cimex viridulus</name>
    <dbReference type="NCBI Taxonomy" id="85310"/>
    <lineage>
        <taxon>Eukaryota</taxon>
        <taxon>Metazoa</taxon>
        <taxon>Ecdysozoa</taxon>
        <taxon>Arthropoda</taxon>
        <taxon>Hexapoda</taxon>
        <taxon>Insecta</taxon>
        <taxon>Pterygota</taxon>
        <taxon>Neoptera</taxon>
        <taxon>Paraneoptera</taxon>
        <taxon>Hemiptera</taxon>
        <taxon>Heteroptera</taxon>
        <taxon>Panheteroptera</taxon>
        <taxon>Pentatomomorpha</taxon>
        <taxon>Pentatomoidea</taxon>
        <taxon>Pentatomidae</taxon>
        <taxon>Pentatominae</taxon>
        <taxon>Nezara</taxon>
    </lineage>
</organism>
<feature type="region of interest" description="Disordered" evidence="2">
    <location>
        <begin position="124"/>
        <end position="151"/>
    </location>
</feature>
<dbReference type="InterPro" id="IPR011598">
    <property type="entry name" value="bHLH_dom"/>
</dbReference>
<dbReference type="Proteomes" id="UP001152798">
    <property type="component" value="Chromosome 4"/>
</dbReference>
<dbReference type="InterPro" id="IPR036638">
    <property type="entry name" value="HLH_DNA-bd_sf"/>
</dbReference>
<dbReference type="EMBL" id="OV725080">
    <property type="protein sequence ID" value="CAH1397996.1"/>
    <property type="molecule type" value="Genomic_DNA"/>
</dbReference>
<proteinExistence type="predicted"/>
<dbReference type="SMART" id="SM00353">
    <property type="entry name" value="HLH"/>
    <property type="match status" value="1"/>
</dbReference>
<dbReference type="Pfam" id="PF00010">
    <property type="entry name" value="HLH"/>
    <property type="match status" value="1"/>
</dbReference>
<dbReference type="PRINTS" id="PR00044">
    <property type="entry name" value="LEUZIPPRMYC"/>
</dbReference>
<feature type="compositionally biased region" description="Acidic residues" evidence="2">
    <location>
        <begin position="239"/>
        <end position="279"/>
    </location>
</feature>
<dbReference type="GO" id="GO:0003677">
    <property type="term" value="F:DNA binding"/>
    <property type="evidence" value="ECO:0007669"/>
    <property type="project" value="UniProtKB-KW"/>
</dbReference>
<name>A0A9P0H9P3_NEZVI</name>
<dbReference type="OrthoDB" id="5964374at2759"/>
<evidence type="ECO:0000256" key="2">
    <source>
        <dbReference type="SAM" id="MobiDB-lite"/>
    </source>
</evidence>
<dbReference type="InterPro" id="IPR002418">
    <property type="entry name" value="Tscrpt_reg_Myc"/>
</dbReference>
<evidence type="ECO:0000313" key="4">
    <source>
        <dbReference type="EMBL" id="CAH1397996.1"/>
    </source>
</evidence>
<dbReference type="CDD" id="cd11400">
    <property type="entry name" value="bHLHzip_Myc"/>
    <property type="match status" value="1"/>
</dbReference>
<evidence type="ECO:0000313" key="5">
    <source>
        <dbReference type="Proteomes" id="UP001152798"/>
    </source>
</evidence>
<keyword evidence="1" id="KW-0238">DNA-binding</keyword>
<dbReference type="PANTHER" id="PTHR45851">
    <property type="entry name" value="MYC PROTO-ONCOGENE"/>
    <property type="match status" value="1"/>
</dbReference>
<dbReference type="GO" id="GO:0003700">
    <property type="term" value="F:DNA-binding transcription factor activity"/>
    <property type="evidence" value="ECO:0007669"/>
    <property type="project" value="InterPro"/>
</dbReference>
<dbReference type="InterPro" id="IPR050433">
    <property type="entry name" value="Myc_transcription_factors"/>
</dbReference>